<evidence type="ECO:0000313" key="2">
    <source>
        <dbReference type="EMBL" id="MZQ89149.1"/>
    </source>
</evidence>
<name>A0A6L8VII8_9RHOB</name>
<dbReference type="RefSeq" id="WP_161345429.1">
    <property type="nucleotide sequence ID" value="NZ_BMGW01000004.1"/>
</dbReference>
<reference evidence="2 3" key="1">
    <citation type="submission" date="2020-01" db="EMBL/GenBank/DDBJ databases">
        <title>Frigidibacter albus SP32T (=CGMCC 1.13995T).</title>
        <authorList>
            <person name="Liao X."/>
        </authorList>
    </citation>
    <scope>NUCLEOTIDE SEQUENCE [LARGE SCALE GENOMIC DNA]</scope>
    <source>
        <strain evidence="2 3">SP32</strain>
    </source>
</reference>
<dbReference type="OrthoDB" id="9799122at2"/>
<organism evidence="2 3">
    <name type="scientific">Frigidibacter albus</name>
    <dbReference type="NCBI Taxonomy" id="1465486"/>
    <lineage>
        <taxon>Bacteria</taxon>
        <taxon>Pseudomonadati</taxon>
        <taxon>Pseudomonadota</taxon>
        <taxon>Alphaproteobacteria</taxon>
        <taxon>Rhodobacterales</taxon>
        <taxon>Paracoccaceae</taxon>
        <taxon>Frigidibacter</taxon>
    </lineage>
</organism>
<proteinExistence type="predicted"/>
<sequence>MIRLDIIADYACPWCYLGKAMLDRALEAHPQHPFTVEWHPYQIDPSVPPEGMDRLEYMAARFGDVAAITRVHEPLLAMAEKAGVQFNMPAITRTPSTMKAHRLTHWAALEGRQAAMVSALYRAYWREGQDIGDAATLTRIAVQAGMDEALTARLLASDADRDLIAERIAHSRSRGVTSVPTFIVADRHALMGAQQPALWAQVIAEVTQGLSQTEETPDE</sequence>
<dbReference type="CDD" id="cd03024">
    <property type="entry name" value="DsbA_FrnE"/>
    <property type="match status" value="1"/>
</dbReference>
<dbReference type="Proteomes" id="UP000477083">
    <property type="component" value="Unassembled WGS sequence"/>
</dbReference>
<dbReference type="Gene3D" id="3.40.30.10">
    <property type="entry name" value="Glutaredoxin"/>
    <property type="match status" value="1"/>
</dbReference>
<dbReference type="InterPro" id="IPR001853">
    <property type="entry name" value="DSBA-like_thioredoxin_dom"/>
</dbReference>
<comment type="caution">
    <text evidence="2">The sequence shown here is derived from an EMBL/GenBank/DDBJ whole genome shotgun (WGS) entry which is preliminary data.</text>
</comment>
<evidence type="ECO:0000259" key="1">
    <source>
        <dbReference type="Pfam" id="PF01323"/>
    </source>
</evidence>
<dbReference type="GO" id="GO:0016491">
    <property type="term" value="F:oxidoreductase activity"/>
    <property type="evidence" value="ECO:0007669"/>
    <property type="project" value="InterPro"/>
</dbReference>
<evidence type="ECO:0000313" key="3">
    <source>
        <dbReference type="Proteomes" id="UP000477083"/>
    </source>
</evidence>
<dbReference type="Pfam" id="PF01323">
    <property type="entry name" value="DSBA"/>
    <property type="match status" value="1"/>
</dbReference>
<dbReference type="SUPFAM" id="SSF52833">
    <property type="entry name" value="Thioredoxin-like"/>
    <property type="match status" value="1"/>
</dbReference>
<accession>A0A6L8VII8</accession>
<dbReference type="PANTHER" id="PTHR13887">
    <property type="entry name" value="GLUTATHIONE S-TRANSFERASE KAPPA"/>
    <property type="match status" value="1"/>
</dbReference>
<dbReference type="AlphaFoldDB" id="A0A6L8VII8"/>
<protein>
    <submittedName>
        <fullName evidence="2">DsbA family oxidoreductase</fullName>
    </submittedName>
</protein>
<feature type="domain" description="DSBA-like thioredoxin" evidence="1">
    <location>
        <begin position="4"/>
        <end position="203"/>
    </location>
</feature>
<dbReference type="PANTHER" id="PTHR13887:SF41">
    <property type="entry name" value="THIOREDOXIN SUPERFAMILY PROTEIN"/>
    <property type="match status" value="1"/>
</dbReference>
<dbReference type="EMBL" id="WWNR01000004">
    <property type="protein sequence ID" value="MZQ89149.1"/>
    <property type="molecule type" value="Genomic_DNA"/>
</dbReference>
<dbReference type="InterPro" id="IPR036249">
    <property type="entry name" value="Thioredoxin-like_sf"/>
</dbReference>
<keyword evidence="3" id="KW-1185">Reference proteome</keyword>
<gene>
    <name evidence="2" type="ORF">GS660_08555</name>
</gene>